<dbReference type="Pfam" id="PF14070">
    <property type="entry name" value="YjfB_motility"/>
    <property type="match status" value="1"/>
</dbReference>
<evidence type="ECO:0008006" key="3">
    <source>
        <dbReference type="Google" id="ProtNLM"/>
    </source>
</evidence>
<dbReference type="Proteomes" id="UP000036356">
    <property type="component" value="Unassembled WGS sequence"/>
</dbReference>
<sequence length="65" mass="6746">MDIAAMSSMLSQSNLQQQVGVSVMKMAMGVAATNGNSLVSMLSEATKSMELSVQPNLGAKIDIQA</sequence>
<evidence type="ECO:0000313" key="1">
    <source>
        <dbReference type="EMBL" id="KLU64549.1"/>
    </source>
</evidence>
<dbReference type="PATRIC" id="fig|476652.3.peg.3687"/>
<reference evidence="1 2" key="1">
    <citation type="submission" date="2015-06" db="EMBL/GenBank/DDBJ databases">
        <title>Draft genome of the moderately acidophilic sulfate reducer Candidatus Desulfosporosinus acididurans strain M1.</title>
        <authorList>
            <person name="Poehlein A."/>
            <person name="Petzsch P."/>
            <person name="Johnson B.D."/>
            <person name="Schloemann M."/>
            <person name="Daniel R."/>
            <person name="Muehling M."/>
        </authorList>
    </citation>
    <scope>NUCLEOTIDE SEQUENCE [LARGE SCALE GENOMIC DNA]</scope>
    <source>
        <strain evidence="1 2">M1</strain>
    </source>
</reference>
<gene>
    <name evidence="1" type="ORF">DEAC_c34950</name>
</gene>
<dbReference type="EMBL" id="LDZY01000013">
    <property type="protein sequence ID" value="KLU64549.1"/>
    <property type="molecule type" value="Genomic_DNA"/>
</dbReference>
<dbReference type="AlphaFoldDB" id="A0A0J1FM41"/>
<evidence type="ECO:0000313" key="2">
    <source>
        <dbReference type="Proteomes" id="UP000036356"/>
    </source>
</evidence>
<proteinExistence type="predicted"/>
<protein>
    <recommendedName>
        <fullName evidence="3">Motility protein</fullName>
    </recommendedName>
</protein>
<dbReference type="InterPro" id="IPR025906">
    <property type="entry name" value="YjfB_motility"/>
</dbReference>
<organism evidence="1 2">
    <name type="scientific">Desulfosporosinus acididurans</name>
    <dbReference type="NCBI Taxonomy" id="476652"/>
    <lineage>
        <taxon>Bacteria</taxon>
        <taxon>Bacillati</taxon>
        <taxon>Bacillota</taxon>
        <taxon>Clostridia</taxon>
        <taxon>Eubacteriales</taxon>
        <taxon>Desulfitobacteriaceae</taxon>
        <taxon>Desulfosporosinus</taxon>
    </lineage>
</organism>
<keyword evidence="2" id="KW-1185">Reference proteome</keyword>
<name>A0A0J1FM41_9FIRM</name>
<dbReference type="RefSeq" id="WP_047811290.1">
    <property type="nucleotide sequence ID" value="NZ_LDZY01000013.1"/>
</dbReference>
<comment type="caution">
    <text evidence="1">The sequence shown here is derived from an EMBL/GenBank/DDBJ whole genome shotgun (WGS) entry which is preliminary data.</text>
</comment>
<accession>A0A0J1FM41</accession>